<accession>A0A6I4P704</accession>
<dbReference type="CDD" id="cd01392">
    <property type="entry name" value="HTH_LacI"/>
    <property type="match status" value="1"/>
</dbReference>
<evidence type="ECO:0000256" key="3">
    <source>
        <dbReference type="ARBA" id="ARBA00023163"/>
    </source>
</evidence>
<keyword evidence="1" id="KW-0805">Transcription regulation</keyword>
<dbReference type="GO" id="GO:0003700">
    <property type="term" value="F:DNA-binding transcription factor activity"/>
    <property type="evidence" value="ECO:0007669"/>
    <property type="project" value="TreeGrafter"/>
</dbReference>
<dbReference type="Gene3D" id="1.10.260.40">
    <property type="entry name" value="lambda repressor-like DNA-binding domains"/>
    <property type="match status" value="1"/>
</dbReference>
<evidence type="ECO:0000256" key="2">
    <source>
        <dbReference type="ARBA" id="ARBA00023125"/>
    </source>
</evidence>
<dbReference type="SUPFAM" id="SSF53822">
    <property type="entry name" value="Periplasmic binding protein-like I"/>
    <property type="match status" value="1"/>
</dbReference>
<keyword evidence="3" id="KW-0804">Transcription</keyword>
<dbReference type="GO" id="GO:0000976">
    <property type="term" value="F:transcription cis-regulatory region binding"/>
    <property type="evidence" value="ECO:0007669"/>
    <property type="project" value="TreeGrafter"/>
</dbReference>
<evidence type="ECO:0000313" key="6">
    <source>
        <dbReference type="Proteomes" id="UP000438182"/>
    </source>
</evidence>
<dbReference type="AlphaFoldDB" id="A0A6I4P704"/>
<dbReference type="CDD" id="cd06267">
    <property type="entry name" value="PBP1_LacI_sugar_binding-like"/>
    <property type="match status" value="1"/>
</dbReference>
<evidence type="ECO:0000259" key="4">
    <source>
        <dbReference type="PROSITE" id="PS50932"/>
    </source>
</evidence>
<organism evidence="5 6">
    <name type="scientific">Agromyces seonyuensis</name>
    <dbReference type="NCBI Taxonomy" id="2662446"/>
    <lineage>
        <taxon>Bacteria</taxon>
        <taxon>Bacillati</taxon>
        <taxon>Actinomycetota</taxon>
        <taxon>Actinomycetes</taxon>
        <taxon>Micrococcales</taxon>
        <taxon>Microbacteriaceae</taxon>
        <taxon>Agromyces</taxon>
    </lineage>
</organism>
<gene>
    <name evidence="5" type="ORF">GB864_13235</name>
</gene>
<dbReference type="InterPro" id="IPR000843">
    <property type="entry name" value="HTH_LacI"/>
</dbReference>
<name>A0A6I4P704_9MICO</name>
<dbReference type="PROSITE" id="PS50932">
    <property type="entry name" value="HTH_LACI_2"/>
    <property type="match status" value="1"/>
</dbReference>
<dbReference type="SUPFAM" id="SSF47413">
    <property type="entry name" value="lambda repressor-like DNA-binding domains"/>
    <property type="match status" value="1"/>
</dbReference>
<dbReference type="SMART" id="SM00354">
    <property type="entry name" value="HTH_LACI"/>
    <property type="match status" value="1"/>
</dbReference>
<keyword evidence="6" id="KW-1185">Reference proteome</keyword>
<dbReference type="EMBL" id="WSTA01000064">
    <property type="protein sequence ID" value="MWB99507.1"/>
    <property type="molecule type" value="Genomic_DNA"/>
</dbReference>
<dbReference type="InterPro" id="IPR046335">
    <property type="entry name" value="LacI/GalR-like_sensor"/>
</dbReference>
<evidence type="ECO:0000313" key="5">
    <source>
        <dbReference type="EMBL" id="MWB99507.1"/>
    </source>
</evidence>
<protein>
    <submittedName>
        <fullName evidence="5">LacI family DNA-binding transcriptional regulator</fullName>
    </submittedName>
</protein>
<feature type="domain" description="HTH lacI-type" evidence="4">
    <location>
        <begin position="8"/>
        <end position="62"/>
    </location>
</feature>
<dbReference type="PANTHER" id="PTHR30146">
    <property type="entry name" value="LACI-RELATED TRANSCRIPTIONAL REPRESSOR"/>
    <property type="match status" value="1"/>
</dbReference>
<sequence>MATRRRGVTLQAVADRAGVSLKTASNAVNGTGRMSPETRERVMAVVEETGYKVNIAARNLMRGRTGAVTLAVPTLRAPYLAELAEEVVEAARAHDLVVYVTTFPDDGLRGMRDYLDQFNPNLSDGLLLSLPEQEQFAPADLEVDFPLVCLGARRTFGRTDRVSADDVVDARTAAEYLFERGVGSLAVVGARTEFAPAAIAVAVEGNAESRLRGVLEAATAAGIRLDPRLIGITGYDWTIGTGFRAAQDIIDSGVPFDGMMCLNDGLAIGAVAALRERGLRVPEDVQVVGFDNIEESAFLAPPLTTMDSRISWVARTALARLISRIDQVPQEPAHLLAQPTLIARGTTR</sequence>
<dbReference type="Proteomes" id="UP000438182">
    <property type="component" value="Unassembled WGS sequence"/>
</dbReference>
<dbReference type="PANTHER" id="PTHR30146:SF153">
    <property type="entry name" value="LACTOSE OPERON REPRESSOR"/>
    <property type="match status" value="1"/>
</dbReference>
<proteinExistence type="predicted"/>
<dbReference type="Pfam" id="PF00356">
    <property type="entry name" value="LacI"/>
    <property type="match status" value="1"/>
</dbReference>
<dbReference type="Gene3D" id="3.40.50.2300">
    <property type="match status" value="2"/>
</dbReference>
<dbReference type="RefSeq" id="WP_160425807.1">
    <property type="nucleotide sequence ID" value="NZ_WSTA01000064.1"/>
</dbReference>
<dbReference type="InterPro" id="IPR010982">
    <property type="entry name" value="Lambda_DNA-bd_dom_sf"/>
</dbReference>
<keyword evidence="2 5" id="KW-0238">DNA-binding</keyword>
<dbReference type="Pfam" id="PF13377">
    <property type="entry name" value="Peripla_BP_3"/>
    <property type="match status" value="1"/>
</dbReference>
<dbReference type="InterPro" id="IPR028082">
    <property type="entry name" value="Peripla_BP_I"/>
</dbReference>
<evidence type="ECO:0000256" key="1">
    <source>
        <dbReference type="ARBA" id="ARBA00023015"/>
    </source>
</evidence>
<comment type="caution">
    <text evidence="5">The sequence shown here is derived from an EMBL/GenBank/DDBJ whole genome shotgun (WGS) entry which is preliminary data.</text>
</comment>
<reference evidence="5 6" key="1">
    <citation type="submission" date="2019-12" db="EMBL/GenBank/DDBJ databases">
        <authorList>
            <person name="Kim Y.S."/>
        </authorList>
    </citation>
    <scope>NUCLEOTIDE SEQUENCE [LARGE SCALE GENOMIC DNA]</scope>
    <source>
        <strain evidence="5 6">MMS17-SY077</strain>
    </source>
</reference>